<gene>
    <name evidence="4" type="ORF">TRFO_01853</name>
</gene>
<dbReference type="PANTHER" id="PTHR12048">
    <property type="entry name" value="CCAAT-BINDING FACTOR-RELATED"/>
    <property type="match status" value="1"/>
</dbReference>
<feature type="compositionally biased region" description="Low complexity" evidence="2">
    <location>
        <begin position="542"/>
        <end position="552"/>
    </location>
</feature>
<dbReference type="AlphaFoldDB" id="A0A1J4JI01"/>
<dbReference type="InterPro" id="IPR016024">
    <property type="entry name" value="ARM-type_fold"/>
</dbReference>
<feature type="compositionally biased region" description="Basic residues" evidence="2">
    <location>
        <begin position="568"/>
        <end position="586"/>
    </location>
</feature>
<dbReference type="SUPFAM" id="SSF48371">
    <property type="entry name" value="ARM repeat"/>
    <property type="match status" value="1"/>
</dbReference>
<dbReference type="Pfam" id="PF03914">
    <property type="entry name" value="CBF"/>
    <property type="match status" value="1"/>
</dbReference>
<dbReference type="EMBL" id="MLAK01001037">
    <property type="protein sequence ID" value="OHS98800.1"/>
    <property type="molecule type" value="Genomic_DNA"/>
</dbReference>
<accession>A0A1J4JI01</accession>
<dbReference type="PANTHER" id="PTHR12048:SF0">
    <property type="entry name" value="CCAAT_ENHANCER-BINDING PROTEIN ZETA"/>
    <property type="match status" value="1"/>
</dbReference>
<dbReference type="Gene3D" id="1.25.10.10">
    <property type="entry name" value="Leucine-rich Repeat Variant"/>
    <property type="match status" value="1"/>
</dbReference>
<proteinExistence type="inferred from homology"/>
<evidence type="ECO:0000256" key="2">
    <source>
        <dbReference type="SAM" id="MobiDB-lite"/>
    </source>
</evidence>
<organism evidence="4 5">
    <name type="scientific">Tritrichomonas foetus</name>
    <dbReference type="NCBI Taxonomy" id="1144522"/>
    <lineage>
        <taxon>Eukaryota</taxon>
        <taxon>Metamonada</taxon>
        <taxon>Parabasalia</taxon>
        <taxon>Tritrichomonadida</taxon>
        <taxon>Tritrichomonadidae</taxon>
        <taxon>Tritrichomonas</taxon>
    </lineage>
</organism>
<reference evidence="4" key="1">
    <citation type="submission" date="2016-10" db="EMBL/GenBank/DDBJ databases">
        <authorList>
            <person name="Benchimol M."/>
            <person name="Almeida L.G."/>
            <person name="Vasconcelos A.T."/>
            <person name="Perreira-Neves A."/>
            <person name="Rosa I.A."/>
            <person name="Tasca T."/>
            <person name="Bogo M.R."/>
            <person name="de Souza W."/>
        </authorList>
    </citation>
    <scope>NUCLEOTIDE SEQUENCE [LARGE SCALE GENOMIC DNA]</scope>
    <source>
        <strain evidence="4">K</strain>
    </source>
</reference>
<dbReference type="GO" id="GO:0005634">
    <property type="term" value="C:nucleus"/>
    <property type="evidence" value="ECO:0007669"/>
    <property type="project" value="TreeGrafter"/>
</dbReference>
<evidence type="ECO:0000313" key="5">
    <source>
        <dbReference type="Proteomes" id="UP000179807"/>
    </source>
</evidence>
<name>A0A1J4JI01_9EUKA</name>
<dbReference type="InterPro" id="IPR011989">
    <property type="entry name" value="ARM-like"/>
</dbReference>
<sequence>MNFQSGVPWHQLLLTSGKGSAQQSMSRQEINRLLQKSSKIYEEYVQSQEDDDELTKEIMESGTRKDKFSAIKVSVQETPLLSLKHLKELNEQMSSKPRTAIEAMQNAVQIYTKYLLPSRPLKSFEDQPLKTAKDSGLCIFYFEDQLKRTYSEFIKNVEIMAKAHQQFIREPAIRALGELLRSAPENEQVLLAILVDKFGDPLKQVSVVATSTILSVLKDHPQMTQAVVNAIKVQQPKFTEESQKRTMKFIGQLTLGKKDTDTARDLLETVKPQLIEVLTSNDPSNSKVLSSLMRSAEKCATVCSPKDMDSLIKPLYDFVQTAPLTSSLPALKLLFTIHKLSGKIPIEFYNFLYSALLASDFTGSSKHPQLLNFLMESLSSETDNNIICNFVHRLLQVGLEMNITFATAVLVFVMKLFEKKPEIWSIFKSENPEVEKTYDFNSTNLQSAAARETFPWILSLYVKHYHPAIQTLAKTLVSQNNIEYTGDVFDDFATTKQLYRITHGGTQATESDLFNNCFKEFDEIPDFPDEEDFEIKDEPKPQNKQNKQSKQNKSNKPHKQNNKNPKNQNKKGNKNDKKRRGKRGNQ</sequence>
<protein>
    <recommendedName>
        <fullName evidence="3">CCAAT-binding factor domain-containing protein</fullName>
    </recommendedName>
</protein>
<dbReference type="OrthoDB" id="28947at2759"/>
<dbReference type="InterPro" id="IPR040155">
    <property type="entry name" value="CEBPZ/Mak21-like"/>
</dbReference>
<feature type="region of interest" description="Disordered" evidence="2">
    <location>
        <begin position="529"/>
        <end position="586"/>
    </location>
</feature>
<dbReference type="GeneID" id="94825054"/>
<dbReference type="VEuPathDB" id="TrichDB:TRFO_01853"/>
<dbReference type="Proteomes" id="UP000179807">
    <property type="component" value="Unassembled WGS sequence"/>
</dbReference>
<dbReference type="RefSeq" id="XP_068351937.1">
    <property type="nucleotide sequence ID" value="XM_068490350.1"/>
</dbReference>
<feature type="domain" description="CCAAT-binding factor" evidence="3">
    <location>
        <begin position="327"/>
        <end position="473"/>
    </location>
</feature>
<comment type="caution">
    <text evidence="4">The sequence shown here is derived from an EMBL/GenBank/DDBJ whole genome shotgun (WGS) entry which is preliminary data.</text>
</comment>
<evidence type="ECO:0000256" key="1">
    <source>
        <dbReference type="ARBA" id="ARBA00007797"/>
    </source>
</evidence>
<evidence type="ECO:0000313" key="4">
    <source>
        <dbReference type="EMBL" id="OHS98800.1"/>
    </source>
</evidence>
<keyword evidence="5" id="KW-1185">Reference proteome</keyword>
<dbReference type="InterPro" id="IPR005612">
    <property type="entry name" value="CCAAT-binding_factor"/>
</dbReference>
<evidence type="ECO:0000259" key="3">
    <source>
        <dbReference type="Pfam" id="PF03914"/>
    </source>
</evidence>
<comment type="similarity">
    <text evidence="1">Belongs to the CBF/MAK21 family.</text>
</comment>